<dbReference type="EMBL" id="AMEP01000088">
    <property type="protein sequence ID" value="EKY00470.1"/>
    <property type="molecule type" value="Genomic_DNA"/>
</dbReference>
<accession>L1NB27</accession>
<proteinExistence type="predicted"/>
<reference evidence="1 2" key="1">
    <citation type="submission" date="2012-05" db="EMBL/GenBank/DDBJ databases">
        <authorList>
            <person name="Weinstock G."/>
            <person name="Sodergren E."/>
            <person name="Lobos E.A."/>
            <person name="Fulton L."/>
            <person name="Fulton R."/>
            <person name="Courtney L."/>
            <person name="Fronick C."/>
            <person name="O'Laughlin M."/>
            <person name="Godfrey J."/>
            <person name="Wilson R.M."/>
            <person name="Miner T."/>
            <person name="Farmer C."/>
            <person name="Delehaunty K."/>
            <person name="Cordes M."/>
            <person name="Minx P."/>
            <person name="Tomlinson C."/>
            <person name="Chen J."/>
            <person name="Wollam A."/>
            <person name="Pepin K.H."/>
            <person name="Bhonagiri V."/>
            <person name="Zhang X."/>
            <person name="Suruliraj S."/>
            <person name="Warren W."/>
            <person name="Mitreva M."/>
            <person name="Mardis E.R."/>
            <person name="Wilson R.K."/>
        </authorList>
    </citation>
    <scope>NUCLEOTIDE SEQUENCE [LARGE SCALE GENOMIC DNA]</scope>
    <source>
        <strain evidence="1 2">F0055</strain>
    </source>
</reference>
<dbReference type="PATRIC" id="fig|1127699.3.peg.1227"/>
<evidence type="ECO:0000313" key="2">
    <source>
        <dbReference type="Proteomes" id="UP000010433"/>
    </source>
</evidence>
<sequence length="49" mass="5735">MASSQLMALDTRGINFAASDKSVFHGFENIHFERIKYHSSERIYLRQCK</sequence>
<keyword evidence="2" id="KW-1185">Reference proteome</keyword>
<comment type="caution">
    <text evidence="1">The sequence shown here is derived from an EMBL/GenBank/DDBJ whole genome shotgun (WGS) entry which is preliminary data.</text>
</comment>
<evidence type="ECO:0000313" key="1">
    <source>
        <dbReference type="EMBL" id="EKY00470.1"/>
    </source>
</evidence>
<dbReference type="HOGENOM" id="CLU_3139273_0_0_10"/>
<dbReference type="AlphaFoldDB" id="L1NB27"/>
<dbReference type="STRING" id="1127699.HMPREF9151_01325"/>
<organism evidence="1 2">
    <name type="scientific">Hoylesella saccharolytica F0055</name>
    <dbReference type="NCBI Taxonomy" id="1127699"/>
    <lineage>
        <taxon>Bacteria</taxon>
        <taxon>Pseudomonadati</taxon>
        <taxon>Bacteroidota</taxon>
        <taxon>Bacteroidia</taxon>
        <taxon>Bacteroidales</taxon>
        <taxon>Prevotellaceae</taxon>
        <taxon>Hoylesella</taxon>
    </lineage>
</organism>
<name>L1NB27_9BACT</name>
<dbReference type="Proteomes" id="UP000010433">
    <property type="component" value="Unassembled WGS sequence"/>
</dbReference>
<gene>
    <name evidence="1" type="ORF">HMPREF9151_01325</name>
</gene>
<protein>
    <submittedName>
        <fullName evidence="1">Uncharacterized protein</fullName>
    </submittedName>
</protein>